<organism evidence="1 2">
    <name type="scientific">Georgenia daeguensis</name>
    <dbReference type="NCBI Taxonomy" id="908355"/>
    <lineage>
        <taxon>Bacteria</taxon>
        <taxon>Bacillati</taxon>
        <taxon>Actinomycetota</taxon>
        <taxon>Actinomycetes</taxon>
        <taxon>Micrococcales</taxon>
        <taxon>Bogoriellaceae</taxon>
        <taxon>Georgenia</taxon>
    </lineage>
</organism>
<keyword evidence="2" id="KW-1185">Reference proteome</keyword>
<name>A0ABP8EQA4_9MICO</name>
<evidence type="ECO:0008006" key="3">
    <source>
        <dbReference type="Google" id="ProtNLM"/>
    </source>
</evidence>
<dbReference type="EMBL" id="BAABBA010000002">
    <property type="protein sequence ID" value="GAA4286191.1"/>
    <property type="molecule type" value="Genomic_DNA"/>
</dbReference>
<reference evidence="2" key="1">
    <citation type="journal article" date="2019" name="Int. J. Syst. Evol. Microbiol.">
        <title>The Global Catalogue of Microorganisms (GCM) 10K type strain sequencing project: providing services to taxonomists for standard genome sequencing and annotation.</title>
        <authorList>
            <consortium name="The Broad Institute Genomics Platform"/>
            <consortium name="The Broad Institute Genome Sequencing Center for Infectious Disease"/>
            <person name="Wu L."/>
            <person name="Ma J."/>
        </authorList>
    </citation>
    <scope>NUCLEOTIDE SEQUENCE [LARGE SCALE GENOMIC DNA]</scope>
    <source>
        <strain evidence="2">JCM 17459</strain>
    </source>
</reference>
<accession>A0ABP8EQA4</accession>
<comment type="caution">
    <text evidence="1">The sequence shown here is derived from an EMBL/GenBank/DDBJ whole genome shotgun (WGS) entry which is preliminary data.</text>
</comment>
<evidence type="ECO:0000313" key="2">
    <source>
        <dbReference type="Proteomes" id="UP001499841"/>
    </source>
</evidence>
<gene>
    <name evidence="1" type="ORF">GCM10022262_05500</name>
</gene>
<sequence length="308" mass="32731">MKVMTTTTTRSALPGRMVDLIRDGVPPADLRAKGDRAVWAALVKTAASSQQRGHTYAEWAAIVTDAKSALGRQASIRAGRDKVKSPAAREKTLRSAWDAAARWLKDAPASFTRETVLAHVAAVRGWAGDADADLDDHERMVLIAACDVAERNGTTRPAMPRRAVSEATGLGERTVRTTLAALDDRGILRLEVPGRGGAEGKRRAGLYQLPTADVMADAYLYRETRSMGHPAQVYGTPRDASAGTPAQVYGTPDTEGTTTMVTLTLTAADPEQLALALAAITRDPGVQVITSASDDSNVVELASVRRSS</sequence>
<protein>
    <recommendedName>
        <fullName evidence="3">Helix-turn-helix domain-containing protein</fullName>
    </recommendedName>
</protein>
<proteinExistence type="predicted"/>
<dbReference type="Proteomes" id="UP001499841">
    <property type="component" value="Unassembled WGS sequence"/>
</dbReference>
<evidence type="ECO:0000313" key="1">
    <source>
        <dbReference type="EMBL" id="GAA4286191.1"/>
    </source>
</evidence>